<evidence type="ECO:0000256" key="1">
    <source>
        <dbReference type="SAM" id="MobiDB-lite"/>
    </source>
</evidence>
<keyword evidence="3" id="KW-1185">Reference proteome</keyword>
<dbReference type="KEGG" id="adl:AURDEDRAFT_125177"/>
<dbReference type="InParanoid" id="J0DDV9"/>
<proteinExistence type="predicted"/>
<dbReference type="AlphaFoldDB" id="J0DDV9"/>
<sequence length="140" mass="15494">MDAAQPKNSQSLTRTPTLTLKRLSSLRRAELEAAQDPAELVRSASGDGRRSRMGHRRRMGSQSSFTGSIVADDETVERRAGATSRLAFHHAIEDEAVEKTVRRVSRLVNLKQSARASSSEVEAEADDEKEETEDEAKQEN</sequence>
<name>J0DDV9_AURST</name>
<accession>J0DDV9</accession>
<feature type="region of interest" description="Disordered" evidence="1">
    <location>
        <begin position="108"/>
        <end position="140"/>
    </location>
</feature>
<dbReference type="EMBL" id="JH687770">
    <property type="protein sequence ID" value="EJD44624.1"/>
    <property type="molecule type" value="Genomic_DNA"/>
</dbReference>
<dbReference type="Proteomes" id="UP000006514">
    <property type="component" value="Unassembled WGS sequence"/>
</dbReference>
<protein>
    <submittedName>
        <fullName evidence="2">Uncharacterized protein</fullName>
    </submittedName>
</protein>
<evidence type="ECO:0000313" key="2">
    <source>
        <dbReference type="EMBL" id="EJD44624.1"/>
    </source>
</evidence>
<organism evidence="2 3">
    <name type="scientific">Auricularia subglabra (strain TFB-10046 / SS5)</name>
    <name type="common">White-rot fungus</name>
    <name type="synonym">Auricularia delicata (strain TFB10046)</name>
    <dbReference type="NCBI Taxonomy" id="717982"/>
    <lineage>
        <taxon>Eukaryota</taxon>
        <taxon>Fungi</taxon>
        <taxon>Dikarya</taxon>
        <taxon>Basidiomycota</taxon>
        <taxon>Agaricomycotina</taxon>
        <taxon>Agaricomycetes</taxon>
        <taxon>Auriculariales</taxon>
        <taxon>Auriculariaceae</taxon>
        <taxon>Auricularia</taxon>
    </lineage>
</organism>
<evidence type="ECO:0000313" key="3">
    <source>
        <dbReference type="Proteomes" id="UP000006514"/>
    </source>
</evidence>
<feature type="region of interest" description="Disordered" evidence="1">
    <location>
        <begin position="1"/>
        <end position="20"/>
    </location>
</feature>
<feature type="compositionally biased region" description="Acidic residues" evidence="1">
    <location>
        <begin position="121"/>
        <end position="134"/>
    </location>
</feature>
<reference evidence="3" key="1">
    <citation type="journal article" date="2012" name="Science">
        <title>The Paleozoic origin of enzymatic lignin decomposition reconstructed from 31 fungal genomes.</title>
        <authorList>
            <person name="Floudas D."/>
            <person name="Binder M."/>
            <person name="Riley R."/>
            <person name="Barry K."/>
            <person name="Blanchette R.A."/>
            <person name="Henrissat B."/>
            <person name="Martinez A.T."/>
            <person name="Otillar R."/>
            <person name="Spatafora J.W."/>
            <person name="Yadav J.S."/>
            <person name="Aerts A."/>
            <person name="Benoit I."/>
            <person name="Boyd A."/>
            <person name="Carlson A."/>
            <person name="Copeland A."/>
            <person name="Coutinho P.M."/>
            <person name="de Vries R.P."/>
            <person name="Ferreira P."/>
            <person name="Findley K."/>
            <person name="Foster B."/>
            <person name="Gaskell J."/>
            <person name="Glotzer D."/>
            <person name="Gorecki P."/>
            <person name="Heitman J."/>
            <person name="Hesse C."/>
            <person name="Hori C."/>
            <person name="Igarashi K."/>
            <person name="Jurgens J.A."/>
            <person name="Kallen N."/>
            <person name="Kersten P."/>
            <person name="Kohler A."/>
            <person name="Kuees U."/>
            <person name="Kumar T.K.A."/>
            <person name="Kuo A."/>
            <person name="LaButti K."/>
            <person name="Larrondo L.F."/>
            <person name="Lindquist E."/>
            <person name="Ling A."/>
            <person name="Lombard V."/>
            <person name="Lucas S."/>
            <person name="Lundell T."/>
            <person name="Martin R."/>
            <person name="McLaughlin D.J."/>
            <person name="Morgenstern I."/>
            <person name="Morin E."/>
            <person name="Murat C."/>
            <person name="Nagy L.G."/>
            <person name="Nolan M."/>
            <person name="Ohm R.A."/>
            <person name="Patyshakuliyeva A."/>
            <person name="Rokas A."/>
            <person name="Ruiz-Duenas F.J."/>
            <person name="Sabat G."/>
            <person name="Salamov A."/>
            <person name="Samejima M."/>
            <person name="Schmutz J."/>
            <person name="Slot J.C."/>
            <person name="St John F."/>
            <person name="Stenlid J."/>
            <person name="Sun H."/>
            <person name="Sun S."/>
            <person name="Syed K."/>
            <person name="Tsang A."/>
            <person name="Wiebenga A."/>
            <person name="Young D."/>
            <person name="Pisabarro A."/>
            <person name="Eastwood D.C."/>
            <person name="Martin F."/>
            <person name="Cullen D."/>
            <person name="Grigoriev I.V."/>
            <person name="Hibbett D.S."/>
        </authorList>
    </citation>
    <scope>NUCLEOTIDE SEQUENCE [LARGE SCALE GENOMIC DNA]</scope>
    <source>
        <strain evidence="3">TFB10046</strain>
    </source>
</reference>
<feature type="compositionally biased region" description="Polar residues" evidence="1">
    <location>
        <begin position="1"/>
        <end position="10"/>
    </location>
</feature>
<gene>
    <name evidence="2" type="ORF">AURDEDRAFT_125177</name>
</gene>
<feature type="region of interest" description="Disordered" evidence="1">
    <location>
        <begin position="30"/>
        <end position="72"/>
    </location>
</feature>
<feature type="compositionally biased region" description="Low complexity" evidence="1">
    <location>
        <begin position="11"/>
        <end position="20"/>
    </location>
</feature>